<gene>
    <name evidence="8" type="ORF">MU848_04255</name>
</gene>
<keyword evidence="2" id="KW-1003">Cell membrane</keyword>
<feature type="transmembrane region" description="Helical" evidence="7">
    <location>
        <begin position="155"/>
        <end position="179"/>
    </location>
</feature>
<feature type="region of interest" description="Disordered" evidence="6">
    <location>
        <begin position="296"/>
        <end position="325"/>
    </location>
</feature>
<comment type="caution">
    <text evidence="8">The sequence shown here is derived from an EMBL/GenBank/DDBJ whole genome shotgun (WGS) entry which is preliminary data.</text>
</comment>
<keyword evidence="9" id="KW-1185">Reference proteome</keyword>
<proteinExistence type="predicted"/>
<organism evidence="8 9">
    <name type="scientific">Sphingobium agri</name>
    <dbReference type="NCBI Taxonomy" id="2933566"/>
    <lineage>
        <taxon>Bacteria</taxon>
        <taxon>Pseudomonadati</taxon>
        <taxon>Pseudomonadota</taxon>
        <taxon>Alphaproteobacteria</taxon>
        <taxon>Sphingomonadales</taxon>
        <taxon>Sphingomonadaceae</taxon>
        <taxon>Sphingobium</taxon>
    </lineage>
</organism>
<dbReference type="PIRSF" id="PIRSF035875">
    <property type="entry name" value="RNase_BN"/>
    <property type="match status" value="1"/>
</dbReference>
<evidence type="ECO:0000313" key="9">
    <source>
        <dbReference type="Proteomes" id="UP001203512"/>
    </source>
</evidence>
<dbReference type="EMBL" id="JALKHS010000006">
    <property type="protein sequence ID" value="MCK0530795.1"/>
    <property type="molecule type" value="Genomic_DNA"/>
</dbReference>
<evidence type="ECO:0000256" key="2">
    <source>
        <dbReference type="ARBA" id="ARBA00022475"/>
    </source>
</evidence>
<evidence type="ECO:0000256" key="3">
    <source>
        <dbReference type="ARBA" id="ARBA00022692"/>
    </source>
</evidence>
<feature type="transmembrane region" description="Helical" evidence="7">
    <location>
        <begin position="51"/>
        <end position="73"/>
    </location>
</feature>
<keyword evidence="3 7" id="KW-0812">Transmembrane</keyword>
<dbReference type="InterPro" id="IPR017039">
    <property type="entry name" value="Virul_fac_BrkB"/>
</dbReference>
<feature type="transmembrane region" description="Helical" evidence="7">
    <location>
        <begin position="231"/>
        <end position="253"/>
    </location>
</feature>
<name>A0ABT0DUL4_9SPHN</name>
<evidence type="ECO:0000256" key="6">
    <source>
        <dbReference type="SAM" id="MobiDB-lite"/>
    </source>
</evidence>
<keyword evidence="5 7" id="KW-0472">Membrane</keyword>
<evidence type="ECO:0000313" key="8">
    <source>
        <dbReference type="EMBL" id="MCK0530795.1"/>
    </source>
</evidence>
<protein>
    <submittedName>
        <fullName evidence="8">YihY/virulence factor BrkB family protein</fullName>
    </submittedName>
</protein>
<accession>A0ABT0DUL4</accession>
<comment type="subcellular location">
    <subcellularLocation>
        <location evidence="1">Cell membrane</location>
        <topology evidence="1">Multi-pass membrane protein</topology>
    </subcellularLocation>
</comment>
<dbReference type="Proteomes" id="UP001203512">
    <property type="component" value="Unassembled WGS sequence"/>
</dbReference>
<dbReference type="Pfam" id="PF03631">
    <property type="entry name" value="Virul_fac_BrkB"/>
    <property type="match status" value="1"/>
</dbReference>
<keyword evidence="4 7" id="KW-1133">Transmembrane helix</keyword>
<evidence type="ECO:0000256" key="7">
    <source>
        <dbReference type="SAM" id="Phobius"/>
    </source>
</evidence>
<reference evidence="8 9" key="1">
    <citation type="submission" date="2022-04" db="EMBL/GenBank/DDBJ databases">
        <authorList>
            <person name="Huq M.A."/>
        </authorList>
    </citation>
    <scope>NUCLEOTIDE SEQUENCE [LARGE SCALE GENOMIC DNA]</scope>
    <source>
        <strain evidence="8 9">MAH-33</strain>
    </source>
</reference>
<feature type="transmembrane region" description="Helical" evidence="7">
    <location>
        <begin position="265"/>
        <end position="289"/>
    </location>
</feature>
<evidence type="ECO:0000256" key="5">
    <source>
        <dbReference type="ARBA" id="ARBA00023136"/>
    </source>
</evidence>
<dbReference type="PANTHER" id="PTHR30213">
    <property type="entry name" value="INNER MEMBRANE PROTEIN YHJD"/>
    <property type="match status" value="1"/>
</dbReference>
<dbReference type="RefSeq" id="WP_230463165.1">
    <property type="nucleotide sequence ID" value="NZ_JALKHS010000006.1"/>
</dbReference>
<evidence type="ECO:0000256" key="4">
    <source>
        <dbReference type="ARBA" id="ARBA00022989"/>
    </source>
</evidence>
<dbReference type="PANTHER" id="PTHR30213:SF0">
    <property type="entry name" value="UPF0761 MEMBRANE PROTEIN YIHY"/>
    <property type="match status" value="1"/>
</dbReference>
<feature type="transmembrane region" description="Helical" evidence="7">
    <location>
        <begin position="199"/>
        <end position="219"/>
    </location>
</feature>
<sequence>MSGPRDQVGATEKGALAETPRQIPWAGWKPILKRAWVNSGRHNLSLLSAGVAFYAFLSFVPLLGSLVMTYGLVADPATVAKHMRAIVDLVPADAARLIYEQLTQLTTSAAEKKGIALLLALAVSIYGASRASGAMIGSLNIIYEQEDRRSLIRTALIAAALAAGAVIVGLIGIVAASMLNFAQGLVEGLGTVGAVALQAITWTIAAALCSLALGAMYRFAPDRADARWQWLSLGSGLATLLWLLTTLGFGLYASWLGDYDATYGSLAAVVVLLMWLYVSAYAMLIGALVNAEVERQTSRDTTTGPEEPMGERGATMADTSAALDQ</sequence>
<evidence type="ECO:0000256" key="1">
    <source>
        <dbReference type="ARBA" id="ARBA00004651"/>
    </source>
</evidence>